<keyword evidence="3" id="KW-0808">Transferase</keyword>
<dbReference type="AlphaFoldDB" id="A0A7Y2NXL5"/>
<gene>
    <name evidence="3" type="ORF">HGB41_02365</name>
</gene>
<reference evidence="3 4" key="1">
    <citation type="submission" date="2020-04" db="EMBL/GenBank/DDBJ databases">
        <title>Massilia sp. nov., a cold adapted bacteria isolated from Arctic soil.</title>
        <authorList>
            <person name="Son J."/>
            <person name="Ka J.-O."/>
        </authorList>
    </citation>
    <scope>NUCLEOTIDE SEQUENCE [LARGE SCALE GENOMIC DNA]</scope>
    <source>
        <strain evidence="3 4">ML15P13</strain>
    </source>
</reference>
<dbReference type="GO" id="GO:0016740">
    <property type="term" value="F:transferase activity"/>
    <property type="evidence" value="ECO:0007669"/>
    <property type="project" value="UniProtKB-KW"/>
</dbReference>
<dbReference type="InterPro" id="IPR016181">
    <property type="entry name" value="Acyl_CoA_acyltransferase"/>
</dbReference>
<feature type="region of interest" description="Disordered" evidence="1">
    <location>
        <begin position="387"/>
        <end position="413"/>
    </location>
</feature>
<sequence>MQPDYANGEMHGSTTAVRSITHTAMPATDRSRLAVAIYDNEIPEFVEAALEKIYCSIYCTLRRFRLYDSLADVSTYVATDDGEIETLILFRIVGRAVYVLNQQIQLRTEQITEFSESIFNRYRMAARIEFYALDATIDPARCSFPCQVVPRLEEQVVQLPDTEEMYVQHSQARSIRRWIKTFQKLQADHPTCRFDVLRRKEITKEHIQAIVGLADKRMQSKHKSSYVEEPQIIRFAELARSHGFVGLIYIDDEIRAGVLCYIAGNRCFVQLIGHDPEWNNYALGNIVQFQIILLCIRQGMTEVLMMGGGDDAKARFLAHRKIFNSVTVYRPGSLLGCNWKRYLGNETKVMVHTCKQVVKHKTTQSGLLGRTLAGLVAAARATRTAGRSVQQIVARPSRRQRCRPSRPDASGMS</sequence>
<protein>
    <submittedName>
        <fullName evidence="3">GNAT family N-acetyltransferase</fullName>
    </submittedName>
</protein>
<keyword evidence="4" id="KW-1185">Reference proteome</keyword>
<proteinExistence type="predicted"/>
<dbReference type="Gene3D" id="3.40.630.30">
    <property type="match status" value="1"/>
</dbReference>
<dbReference type="RefSeq" id="WP_171080703.1">
    <property type="nucleotide sequence ID" value="NZ_JABAIV010000001.1"/>
</dbReference>
<dbReference type="Proteomes" id="UP000533905">
    <property type="component" value="Unassembled WGS sequence"/>
</dbReference>
<organism evidence="3 4">
    <name type="scientific">Telluria aromaticivorans</name>
    <dbReference type="NCBI Taxonomy" id="2725995"/>
    <lineage>
        <taxon>Bacteria</taxon>
        <taxon>Pseudomonadati</taxon>
        <taxon>Pseudomonadota</taxon>
        <taxon>Betaproteobacteria</taxon>
        <taxon>Burkholderiales</taxon>
        <taxon>Oxalobacteraceae</taxon>
        <taxon>Telluria group</taxon>
        <taxon>Telluria</taxon>
    </lineage>
</organism>
<feature type="domain" description="BioF2-like acetyltransferase" evidence="2">
    <location>
        <begin position="174"/>
        <end position="313"/>
    </location>
</feature>
<dbReference type="SUPFAM" id="SSF55729">
    <property type="entry name" value="Acyl-CoA N-acyltransferases (Nat)"/>
    <property type="match status" value="1"/>
</dbReference>
<comment type="caution">
    <text evidence="3">The sequence shown here is derived from an EMBL/GenBank/DDBJ whole genome shotgun (WGS) entry which is preliminary data.</text>
</comment>
<evidence type="ECO:0000259" key="2">
    <source>
        <dbReference type="Pfam" id="PF13480"/>
    </source>
</evidence>
<dbReference type="InterPro" id="IPR038740">
    <property type="entry name" value="BioF2-like_GNAT_dom"/>
</dbReference>
<accession>A0A7Y2NXL5</accession>
<dbReference type="EMBL" id="JABAIV010000001">
    <property type="protein sequence ID" value="NNG21852.1"/>
    <property type="molecule type" value="Genomic_DNA"/>
</dbReference>
<dbReference type="Pfam" id="PF13480">
    <property type="entry name" value="Acetyltransf_6"/>
    <property type="match status" value="1"/>
</dbReference>
<evidence type="ECO:0000313" key="4">
    <source>
        <dbReference type="Proteomes" id="UP000533905"/>
    </source>
</evidence>
<evidence type="ECO:0000313" key="3">
    <source>
        <dbReference type="EMBL" id="NNG21852.1"/>
    </source>
</evidence>
<evidence type="ECO:0000256" key="1">
    <source>
        <dbReference type="SAM" id="MobiDB-lite"/>
    </source>
</evidence>
<name>A0A7Y2NXL5_9BURK</name>